<dbReference type="EMBL" id="AFBI03000035">
    <property type="protein sequence ID" value="EJW03550.1"/>
    <property type="molecule type" value="Genomic_DNA"/>
</dbReference>
<evidence type="ECO:0000256" key="1">
    <source>
        <dbReference type="ARBA" id="ARBA00022478"/>
    </source>
</evidence>
<dbReference type="GO" id="GO:0046983">
    <property type="term" value="F:protein dimerization activity"/>
    <property type="evidence" value="ECO:0007669"/>
    <property type="project" value="InterPro"/>
</dbReference>
<dbReference type="Gene3D" id="3.30.1360.10">
    <property type="entry name" value="RNA polymerase, RBP11-like subunit"/>
    <property type="match status" value="1"/>
</dbReference>
<dbReference type="HAMAP" id="MF_00261">
    <property type="entry name" value="RNApol_arch_Rpo11"/>
    <property type="match status" value="1"/>
</dbReference>
<evidence type="ECO:0000313" key="7">
    <source>
        <dbReference type="EMBL" id="EJW03550.1"/>
    </source>
</evidence>
<gene>
    <name evidence="7" type="ORF">EDEG_02134</name>
</gene>
<dbReference type="PANTHER" id="PTHR13946:SF16">
    <property type="entry name" value="DNA-DIRECTED RNA POLYMERASE II SUBUNIT RPB11"/>
    <property type="match status" value="1"/>
</dbReference>
<feature type="coiled-coil region" evidence="4">
    <location>
        <begin position="127"/>
        <end position="154"/>
    </location>
</feature>
<dbReference type="VEuPathDB" id="MicrosporidiaDB:EDEG_02134"/>
<protein>
    <recommendedName>
        <fullName evidence="6">DNA-directed RNA polymerase RBP11-like dimerisation domain-containing protein</fullName>
    </recommendedName>
</protein>
<accession>J9DLV1</accession>
<keyword evidence="4" id="KW-0175">Coiled coil</keyword>
<dbReference type="GO" id="GO:0006366">
    <property type="term" value="P:transcription by RNA polymerase II"/>
    <property type="evidence" value="ECO:0007669"/>
    <property type="project" value="TreeGrafter"/>
</dbReference>
<evidence type="ECO:0000256" key="2">
    <source>
        <dbReference type="ARBA" id="ARBA00023163"/>
    </source>
</evidence>
<feature type="domain" description="DNA-directed RNA polymerase RBP11-like dimerisation" evidence="6">
    <location>
        <begin position="74"/>
        <end position="145"/>
    </location>
</feature>
<dbReference type="GO" id="GO:0005665">
    <property type="term" value="C:RNA polymerase II, core complex"/>
    <property type="evidence" value="ECO:0007669"/>
    <property type="project" value="TreeGrafter"/>
</dbReference>
<keyword evidence="5" id="KW-0472">Membrane</keyword>
<dbReference type="OrthoDB" id="10248581at2759"/>
<keyword evidence="5" id="KW-1133">Transmembrane helix</keyword>
<keyword evidence="8" id="KW-1185">Reference proteome</keyword>
<comment type="similarity">
    <text evidence="3">Belongs to the archaeal Rpo11/eukaryotic RPB11/RPC19 RNA polymerase subunit family.</text>
</comment>
<evidence type="ECO:0000256" key="4">
    <source>
        <dbReference type="SAM" id="Coils"/>
    </source>
</evidence>
<dbReference type="InterPro" id="IPR009025">
    <property type="entry name" value="RBP11-like_dimer"/>
</dbReference>
<keyword evidence="1" id="KW-0240">DNA-directed RNA polymerase</keyword>
<evidence type="ECO:0000256" key="5">
    <source>
        <dbReference type="SAM" id="Phobius"/>
    </source>
</evidence>
<sequence length="161" mass="18683">MFQKNHAFDNAMGPCNRQIIGNKLVVSFFMFFKVFLIYCLTKRFFICFPFIFYNSMNTQRKLNVIRDQTASNTVELEIHGETHTLGNILADRLLQDTRCVFAAYKVPHPLEEKVMVRVTSAKNCDVMELINDALMSLSSEIEDAKVQFERQEKKGVPFSRI</sequence>
<evidence type="ECO:0000313" key="8">
    <source>
        <dbReference type="Proteomes" id="UP000003163"/>
    </source>
</evidence>
<evidence type="ECO:0000256" key="3">
    <source>
        <dbReference type="ARBA" id="ARBA00025751"/>
    </source>
</evidence>
<feature type="transmembrane region" description="Helical" evidence="5">
    <location>
        <begin position="30"/>
        <end position="53"/>
    </location>
</feature>
<dbReference type="SUPFAM" id="SSF55257">
    <property type="entry name" value="RBP11-like subunits of RNA polymerase"/>
    <property type="match status" value="1"/>
</dbReference>
<proteinExistence type="inferred from homology"/>
<dbReference type="GO" id="GO:0003899">
    <property type="term" value="F:DNA-directed RNA polymerase activity"/>
    <property type="evidence" value="ECO:0007669"/>
    <property type="project" value="InterPro"/>
</dbReference>
<keyword evidence="2" id="KW-0804">Transcription</keyword>
<evidence type="ECO:0000259" key="6">
    <source>
        <dbReference type="Pfam" id="PF13656"/>
    </source>
</evidence>
<dbReference type="InterPro" id="IPR036603">
    <property type="entry name" value="RBP11-like"/>
</dbReference>
<dbReference type="FunCoup" id="J9DLV1">
    <property type="interactions" value="109"/>
</dbReference>
<dbReference type="STRING" id="1003232.J9DLV1"/>
<dbReference type="Proteomes" id="UP000003163">
    <property type="component" value="Unassembled WGS sequence"/>
</dbReference>
<dbReference type="InterPro" id="IPR022905">
    <property type="entry name" value="Rpo11-like"/>
</dbReference>
<name>J9DLV1_EDHAE</name>
<reference evidence="7 8" key="1">
    <citation type="submission" date="2011-08" db="EMBL/GenBank/DDBJ databases">
        <authorList>
            <person name="Liu Z.J."/>
            <person name="Shi F.L."/>
            <person name="Lu J.Q."/>
            <person name="Li M."/>
            <person name="Wang Z.L."/>
        </authorList>
    </citation>
    <scope>NUCLEOTIDE SEQUENCE [LARGE SCALE GENOMIC DNA]</scope>
    <source>
        <strain evidence="7 8">USNM 41457</strain>
    </source>
</reference>
<comment type="caution">
    <text evidence="7">The sequence shown here is derived from an EMBL/GenBank/DDBJ whole genome shotgun (WGS) entry which is preliminary data.</text>
</comment>
<dbReference type="PANTHER" id="PTHR13946">
    <property type="entry name" value="DNA-DIRECTED RNA POLYMERASE I,II,III"/>
    <property type="match status" value="1"/>
</dbReference>
<dbReference type="HOGENOM" id="CLU_1643677_0_0_1"/>
<dbReference type="AlphaFoldDB" id="J9DLV1"/>
<reference evidence="8" key="2">
    <citation type="submission" date="2015-07" db="EMBL/GenBank/DDBJ databases">
        <title>Contrasting host-pathogen interactions and genome evolution in two generalist and specialist microsporidian pathogens of mosquitoes.</title>
        <authorList>
            <consortium name="The Broad Institute Genomics Platform"/>
            <consortium name="The Broad Institute Genome Sequencing Center for Infectious Disease"/>
            <person name="Cuomo C.A."/>
            <person name="Sanscrainte N.D."/>
            <person name="Goldberg J.M."/>
            <person name="Heiman D."/>
            <person name="Young S."/>
            <person name="Zeng Q."/>
            <person name="Becnel J.J."/>
            <person name="Birren B.W."/>
        </authorList>
    </citation>
    <scope>NUCLEOTIDE SEQUENCE [LARGE SCALE GENOMIC DNA]</scope>
    <source>
        <strain evidence="8">USNM 41457</strain>
    </source>
</reference>
<dbReference type="Pfam" id="PF13656">
    <property type="entry name" value="RNA_pol_L_2"/>
    <property type="match status" value="1"/>
</dbReference>
<organism evidence="7 8">
    <name type="scientific">Edhazardia aedis (strain USNM 41457)</name>
    <name type="common">Microsporidian parasite</name>
    <dbReference type="NCBI Taxonomy" id="1003232"/>
    <lineage>
        <taxon>Eukaryota</taxon>
        <taxon>Fungi</taxon>
        <taxon>Fungi incertae sedis</taxon>
        <taxon>Microsporidia</taxon>
        <taxon>Edhazardia</taxon>
    </lineage>
</organism>
<keyword evidence="5" id="KW-0812">Transmembrane</keyword>
<dbReference type="InParanoid" id="J9DLV1"/>